<name>A0A640TJP0_STRNI</name>
<organism evidence="1 2">
    <name type="scientific">Streptomyces nigrescens</name>
    <dbReference type="NCBI Taxonomy" id="1920"/>
    <lineage>
        <taxon>Bacteria</taxon>
        <taxon>Bacillati</taxon>
        <taxon>Actinomycetota</taxon>
        <taxon>Actinomycetes</taxon>
        <taxon>Kitasatosporales</taxon>
        <taxon>Streptomycetaceae</taxon>
        <taxon>Streptomyces</taxon>
    </lineage>
</organism>
<accession>A0A640TJP0</accession>
<dbReference type="EMBL" id="BLIP01000001">
    <property type="protein sequence ID" value="GFE23648.1"/>
    <property type="molecule type" value="Genomic_DNA"/>
</dbReference>
<evidence type="ECO:0000313" key="1">
    <source>
        <dbReference type="EMBL" id="GFE23648.1"/>
    </source>
</evidence>
<protein>
    <submittedName>
        <fullName evidence="1">Uncharacterized protein</fullName>
    </submittedName>
</protein>
<dbReference type="Proteomes" id="UP000429552">
    <property type="component" value="Unassembled WGS sequence"/>
</dbReference>
<evidence type="ECO:0000313" key="2">
    <source>
        <dbReference type="Proteomes" id="UP000429552"/>
    </source>
</evidence>
<reference evidence="1 2" key="1">
    <citation type="submission" date="2019-12" db="EMBL/GenBank/DDBJ databases">
        <title>Whole genome shotgun sequence of Streptomyces libani subsp. libani NBRC 13452.</title>
        <authorList>
            <person name="Ichikawa N."/>
            <person name="Kimura A."/>
            <person name="Kitahashi Y."/>
            <person name="Komaki H."/>
            <person name="Tamura T."/>
        </authorList>
    </citation>
    <scope>NUCLEOTIDE SEQUENCE [LARGE SCALE GENOMIC DNA]</scope>
    <source>
        <strain evidence="1 2">NBRC 13452</strain>
    </source>
</reference>
<sequence>MALVFRCQLVGGEERTSSEWTAVTWITPEVAESMPKVFSIRLRDPLDGAGPNLRSHNGRPLTPARQGSLYFITARARAPAASSARCVQQASWR</sequence>
<proteinExistence type="predicted"/>
<comment type="caution">
    <text evidence="1">The sequence shown here is derived from an EMBL/GenBank/DDBJ whole genome shotgun (WGS) entry which is preliminary data.</text>
</comment>
<dbReference type="AlphaFoldDB" id="A0A640TJP0"/>
<gene>
    <name evidence="1" type="ORF">Sliba_41010</name>
</gene>